<evidence type="ECO:0000256" key="1">
    <source>
        <dbReference type="ARBA" id="ARBA00006739"/>
    </source>
</evidence>
<evidence type="ECO:0000256" key="3">
    <source>
        <dbReference type="ARBA" id="ARBA00022679"/>
    </source>
</evidence>
<comment type="similarity">
    <text evidence="1">Belongs to the glycosyltransferase 2 family.</text>
</comment>
<dbReference type="Gene3D" id="3.90.550.10">
    <property type="entry name" value="Spore Coat Polysaccharide Biosynthesis Protein SpsA, Chain A"/>
    <property type="match status" value="1"/>
</dbReference>
<comment type="caution">
    <text evidence="5">The sequence shown here is derived from an EMBL/GenBank/DDBJ whole genome shotgun (WGS) entry which is preliminary data.</text>
</comment>
<protein>
    <recommendedName>
        <fullName evidence="4">Glycosyltransferase 2-like domain-containing protein</fullName>
    </recommendedName>
</protein>
<proteinExistence type="inferred from homology"/>
<dbReference type="InterPro" id="IPR029044">
    <property type="entry name" value="Nucleotide-diphossugar_trans"/>
</dbReference>
<keyword evidence="2" id="KW-0328">Glycosyltransferase</keyword>
<dbReference type="Proteomes" id="UP000176778">
    <property type="component" value="Unassembled WGS sequence"/>
</dbReference>
<evidence type="ECO:0000313" key="6">
    <source>
        <dbReference type="Proteomes" id="UP000176778"/>
    </source>
</evidence>
<dbReference type="AlphaFoldDB" id="A0A1F7X544"/>
<dbReference type="EMBL" id="MGFR01000005">
    <property type="protein sequence ID" value="OGM09415.1"/>
    <property type="molecule type" value="Genomic_DNA"/>
</dbReference>
<feature type="domain" description="Glycosyltransferase 2-like" evidence="4">
    <location>
        <begin position="7"/>
        <end position="123"/>
    </location>
</feature>
<dbReference type="GO" id="GO:0016757">
    <property type="term" value="F:glycosyltransferase activity"/>
    <property type="evidence" value="ECO:0007669"/>
    <property type="project" value="UniProtKB-KW"/>
</dbReference>
<reference evidence="5 6" key="1">
    <citation type="journal article" date="2016" name="Nat. Commun.">
        <title>Thousands of microbial genomes shed light on interconnected biogeochemical processes in an aquifer system.</title>
        <authorList>
            <person name="Anantharaman K."/>
            <person name="Brown C.T."/>
            <person name="Hug L.A."/>
            <person name="Sharon I."/>
            <person name="Castelle C.J."/>
            <person name="Probst A.J."/>
            <person name="Thomas B.C."/>
            <person name="Singh A."/>
            <person name="Wilkins M.J."/>
            <person name="Karaoz U."/>
            <person name="Brodie E.L."/>
            <person name="Williams K.H."/>
            <person name="Hubbard S.S."/>
            <person name="Banfield J.F."/>
        </authorList>
    </citation>
    <scope>NUCLEOTIDE SEQUENCE [LARGE SCALE GENOMIC DNA]</scope>
</reference>
<dbReference type="PANTHER" id="PTHR43179">
    <property type="entry name" value="RHAMNOSYLTRANSFERASE WBBL"/>
    <property type="match status" value="1"/>
</dbReference>
<accession>A0A1F7X544</accession>
<dbReference type="Pfam" id="PF00535">
    <property type="entry name" value="Glycos_transf_2"/>
    <property type="match status" value="1"/>
</dbReference>
<dbReference type="PANTHER" id="PTHR43179:SF12">
    <property type="entry name" value="GALACTOFURANOSYLTRANSFERASE GLFT2"/>
    <property type="match status" value="1"/>
</dbReference>
<dbReference type="InterPro" id="IPR001173">
    <property type="entry name" value="Glyco_trans_2-like"/>
</dbReference>
<organism evidence="5 6">
    <name type="scientific">Candidatus Woesebacteria bacterium RBG_13_46_13</name>
    <dbReference type="NCBI Taxonomy" id="1802479"/>
    <lineage>
        <taxon>Bacteria</taxon>
        <taxon>Candidatus Woeseibacteriota</taxon>
    </lineage>
</organism>
<evidence type="ECO:0000256" key="2">
    <source>
        <dbReference type="ARBA" id="ARBA00022676"/>
    </source>
</evidence>
<evidence type="ECO:0000259" key="4">
    <source>
        <dbReference type="Pfam" id="PF00535"/>
    </source>
</evidence>
<dbReference type="SUPFAM" id="SSF53448">
    <property type="entry name" value="Nucleotide-diphospho-sugar transferases"/>
    <property type="match status" value="1"/>
</dbReference>
<dbReference type="STRING" id="1802479.A2Y68_00380"/>
<keyword evidence="3" id="KW-0808">Transferase</keyword>
<evidence type="ECO:0000313" key="5">
    <source>
        <dbReference type="EMBL" id="OGM09415.1"/>
    </source>
</evidence>
<gene>
    <name evidence="5" type="ORF">A2Y68_00380</name>
</gene>
<name>A0A1F7X544_9BACT</name>
<sequence length="299" mass="33883">MKDLSVSIIIPYYNTKGLLLANLPKVIEAKEVESNAISEIIVVDDGSPVEKAAGLKERFPSLKIITHKVNRGFSAAVNTGVRMAKGSLVALINTDVAPSREFLQEALKHFEDERVFAVSFKEKDYSWAKGDFKQGFLHHSPGPVTGSSHLSLWASGGSAVFRRKTWLALGGMDEKLFSPFYWEDIDLSYRAYKRGYKVIWEPAALVEHHHESTISTLNKSYTQRIRQRNELLFIWKNITSQNLFRKHLSALFSRMARHPGYTRIVLSALLKLGTVVKARRKERKEAQVSDEAIFSRFAT</sequence>
<dbReference type="CDD" id="cd04186">
    <property type="entry name" value="GT_2_like_c"/>
    <property type="match status" value="1"/>
</dbReference>